<reference evidence="5" key="1">
    <citation type="submission" date="2022-06" db="EMBL/GenBank/DDBJ databases">
        <title>Complete genome sequences of two strains of the flax pathogen Septoria linicola.</title>
        <authorList>
            <person name="Lapalu N."/>
            <person name="Simon A."/>
            <person name="Demenou B."/>
            <person name="Paumier D."/>
            <person name="Guillot M.-P."/>
            <person name="Gout L."/>
            <person name="Valade R."/>
        </authorList>
    </citation>
    <scope>NUCLEOTIDE SEQUENCE</scope>
    <source>
        <strain evidence="5">SE15195</strain>
    </source>
</reference>
<evidence type="ECO:0000313" key="5">
    <source>
        <dbReference type="EMBL" id="USW58668.1"/>
    </source>
</evidence>
<dbReference type="InterPro" id="IPR036291">
    <property type="entry name" value="NAD(P)-bd_dom_sf"/>
</dbReference>
<keyword evidence="6" id="KW-1185">Reference proteome</keyword>
<keyword evidence="3" id="KW-0560">Oxidoreductase</keyword>
<comment type="similarity">
    <text evidence="1">Belongs to the short-chain dehydrogenases/reductases (SDR) family.</text>
</comment>
<dbReference type="FunFam" id="3.40.50.720:FF:000084">
    <property type="entry name" value="Short-chain dehydrogenase reductase"/>
    <property type="match status" value="1"/>
</dbReference>
<evidence type="ECO:0000256" key="2">
    <source>
        <dbReference type="ARBA" id="ARBA00022857"/>
    </source>
</evidence>
<dbReference type="GO" id="GO:0050664">
    <property type="term" value="F:oxidoreductase activity, acting on NAD(P)H, oxygen as acceptor"/>
    <property type="evidence" value="ECO:0007669"/>
    <property type="project" value="TreeGrafter"/>
</dbReference>
<dbReference type="SUPFAM" id="SSF51735">
    <property type="entry name" value="NAD(P)-binding Rossmann-fold domains"/>
    <property type="match status" value="1"/>
</dbReference>
<keyword evidence="2" id="KW-0521">NADP</keyword>
<evidence type="ECO:0000256" key="3">
    <source>
        <dbReference type="ARBA" id="ARBA00023002"/>
    </source>
</evidence>
<organism evidence="5 6">
    <name type="scientific">Septoria linicola</name>
    <dbReference type="NCBI Taxonomy" id="215465"/>
    <lineage>
        <taxon>Eukaryota</taxon>
        <taxon>Fungi</taxon>
        <taxon>Dikarya</taxon>
        <taxon>Ascomycota</taxon>
        <taxon>Pezizomycotina</taxon>
        <taxon>Dothideomycetes</taxon>
        <taxon>Dothideomycetidae</taxon>
        <taxon>Mycosphaerellales</taxon>
        <taxon>Mycosphaerellaceae</taxon>
        <taxon>Septoria</taxon>
    </lineage>
</organism>
<gene>
    <name evidence="5" type="ORF">Slin15195_G119870</name>
</gene>
<accession>A0A9Q9ERK5</accession>
<dbReference type="Pfam" id="PF13561">
    <property type="entry name" value="adh_short_C2"/>
    <property type="match status" value="1"/>
</dbReference>
<feature type="region of interest" description="Disordered" evidence="4">
    <location>
        <begin position="1"/>
        <end position="20"/>
    </location>
</feature>
<evidence type="ECO:0000256" key="1">
    <source>
        <dbReference type="ARBA" id="ARBA00006484"/>
    </source>
</evidence>
<dbReference type="Proteomes" id="UP001056384">
    <property type="component" value="Chromosome 11"/>
</dbReference>
<dbReference type="GO" id="GO:0016616">
    <property type="term" value="F:oxidoreductase activity, acting on the CH-OH group of donors, NAD or NADP as acceptor"/>
    <property type="evidence" value="ECO:0007669"/>
    <property type="project" value="UniProtKB-ARBA"/>
</dbReference>
<dbReference type="Gene3D" id="3.40.50.720">
    <property type="entry name" value="NAD(P)-binding Rossmann-like Domain"/>
    <property type="match status" value="1"/>
</dbReference>
<dbReference type="PANTHER" id="PTHR43008">
    <property type="entry name" value="BENZIL REDUCTASE"/>
    <property type="match status" value="1"/>
</dbReference>
<dbReference type="PROSITE" id="PS00061">
    <property type="entry name" value="ADH_SHORT"/>
    <property type="match status" value="1"/>
</dbReference>
<dbReference type="PRINTS" id="PR00081">
    <property type="entry name" value="GDHRDH"/>
</dbReference>
<evidence type="ECO:0000256" key="4">
    <source>
        <dbReference type="SAM" id="MobiDB-lite"/>
    </source>
</evidence>
<protein>
    <submittedName>
        <fullName evidence="5">Short-chain dehydrogenase/reductase SDR, NAD(P)-binding domain superfamily</fullName>
    </submittedName>
</protein>
<dbReference type="InterPro" id="IPR020904">
    <property type="entry name" value="Sc_DH/Rdtase_CS"/>
</dbReference>
<dbReference type="AlphaFoldDB" id="A0A9Q9ERK5"/>
<dbReference type="EMBL" id="CP099428">
    <property type="protein sequence ID" value="USW58668.1"/>
    <property type="molecule type" value="Genomic_DNA"/>
</dbReference>
<dbReference type="PANTHER" id="PTHR43008:SF4">
    <property type="entry name" value="CHAIN DEHYDROGENASE, PUTATIVE (AFU_ORTHOLOGUE AFUA_4G08710)-RELATED"/>
    <property type="match status" value="1"/>
</dbReference>
<proteinExistence type="inferred from homology"/>
<sequence length="309" mass="32504">MAPLMDGSPNGSAQHDSERAALAARSIPHMELSNGTQSPGWKPKLDATPEERAQQRFAVSGTAIVTGGAGTLGLEACNALLEHGLSGLIIFDRGVESNAKATKLLRSRFPDRQIDAYEVDVTDEAAVEAAVQKASTQLGTLNHLLCFSGIVGCVHSLEASASSWRKILDVNTTGSFLCAQHVARVMQEQKTGGSITFTASISAHRVNFPQPQAAYNVSKAGVVTLKNCLAAEWAQYGIRVNSISPGYMDTILNEGDGLAEARGIWAERNPTGRLGQPEELTGAVVLLTSNAGSYINGADIIVDGGGVVF</sequence>
<name>A0A9Q9ERK5_9PEZI</name>
<dbReference type="InterPro" id="IPR002347">
    <property type="entry name" value="SDR_fam"/>
</dbReference>
<dbReference type="OrthoDB" id="47007at2759"/>
<evidence type="ECO:0000313" key="6">
    <source>
        <dbReference type="Proteomes" id="UP001056384"/>
    </source>
</evidence>